<evidence type="ECO:0000256" key="2">
    <source>
        <dbReference type="ARBA" id="ARBA00001913"/>
    </source>
</evidence>
<evidence type="ECO:0000256" key="6">
    <source>
        <dbReference type="ARBA" id="ARBA00022801"/>
    </source>
</evidence>
<dbReference type="PANTHER" id="PTHR46323">
    <property type="entry name" value="BETA-GALACTOSIDASE"/>
    <property type="match status" value="1"/>
</dbReference>
<dbReference type="InterPro" id="IPR017853">
    <property type="entry name" value="GH"/>
</dbReference>
<evidence type="ECO:0000256" key="9">
    <source>
        <dbReference type="ARBA" id="ARBA00032230"/>
    </source>
</evidence>
<dbReference type="Pfam" id="PF16353">
    <property type="entry name" value="LacZ_4"/>
    <property type="match status" value="1"/>
</dbReference>
<dbReference type="Pfam" id="PF02837">
    <property type="entry name" value="Glyco_hydro_2_N"/>
    <property type="match status" value="1"/>
</dbReference>
<dbReference type="InterPro" id="IPR006104">
    <property type="entry name" value="Glyco_hydro_2_N"/>
</dbReference>
<name>A0A366KKP4_9SPHI</name>
<evidence type="ECO:0000313" key="13">
    <source>
        <dbReference type="Proteomes" id="UP000252081"/>
    </source>
</evidence>
<keyword evidence="8" id="KW-0326">Glycosidase</keyword>
<dbReference type="OrthoDB" id="9801077at2"/>
<dbReference type="InterPro" id="IPR006101">
    <property type="entry name" value="Glyco_hydro_2"/>
</dbReference>
<accession>A0A366KKP4</accession>
<evidence type="ECO:0000259" key="11">
    <source>
        <dbReference type="SMART" id="SM01038"/>
    </source>
</evidence>
<dbReference type="GO" id="GO:0009341">
    <property type="term" value="C:beta-galactosidase complex"/>
    <property type="evidence" value="ECO:0007669"/>
    <property type="project" value="InterPro"/>
</dbReference>
<evidence type="ECO:0000256" key="3">
    <source>
        <dbReference type="ARBA" id="ARBA00007401"/>
    </source>
</evidence>
<comment type="subunit">
    <text evidence="4">Monomer.</text>
</comment>
<dbReference type="Proteomes" id="UP000252081">
    <property type="component" value="Unassembled WGS sequence"/>
</dbReference>
<evidence type="ECO:0000256" key="4">
    <source>
        <dbReference type="ARBA" id="ARBA00011245"/>
    </source>
</evidence>
<dbReference type="Gene3D" id="2.60.40.10">
    <property type="entry name" value="Immunoglobulins"/>
    <property type="match status" value="2"/>
</dbReference>
<dbReference type="InterPro" id="IPR006103">
    <property type="entry name" value="Glyco_hydro_2_cat"/>
</dbReference>
<dbReference type="AlphaFoldDB" id="A0A366KKP4"/>
<feature type="domain" description="Beta galactosidase small chain/" evidence="11">
    <location>
        <begin position="785"/>
        <end position="1058"/>
    </location>
</feature>
<dbReference type="EC" id="3.2.1.23" evidence="5"/>
<dbReference type="Gene3D" id="3.20.20.80">
    <property type="entry name" value="Glycosidases"/>
    <property type="match status" value="1"/>
</dbReference>
<evidence type="ECO:0000313" key="12">
    <source>
        <dbReference type="EMBL" id="RBQ02267.1"/>
    </source>
</evidence>
<organism evidence="12 13">
    <name type="scientific">Pedobacter miscanthi</name>
    <dbReference type="NCBI Taxonomy" id="2259170"/>
    <lineage>
        <taxon>Bacteria</taxon>
        <taxon>Pseudomonadati</taxon>
        <taxon>Bacteroidota</taxon>
        <taxon>Sphingobacteriia</taxon>
        <taxon>Sphingobacteriales</taxon>
        <taxon>Sphingobacteriaceae</taxon>
        <taxon>Pedobacter</taxon>
    </lineage>
</organism>
<comment type="cofactor">
    <cofactor evidence="2">
        <name>Ca(2+)</name>
        <dbReference type="ChEBI" id="CHEBI:29108"/>
    </cofactor>
</comment>
<dbReference type="Pfam" id="PF02929">
    <property type="entry name" value="Bgal_small_N"/>
    <property type="match status" value="1"/>
</dbReference>
<dbReference type="InterPro" id="IPR011013">
    <property type="entry name" value="Gal_mutarotase_sf_dom"/>
</dbReference>
<feature type="signal peptide" evidence="10">
    <location>
        <begin position="1"/>
        <end position="27"/>
    </location>
</feature>
<dbReference type="EMBL" id="QNQU01000045">
    <property type="protein sequence ID" value="RBQ02267.1"/>
    <property type="molecule type" value="Genomic_DNA"/>
</dbReference>
<dbReference type="InterPro" id="IPR006102">
    <property type="entry name" value="Ig-like_GH2"/>
</dbReference>
<dbReference type="SUPFAM" id="SSF49785">
    <property type="entry name" value="Galactose-binding domain-like"/>
    <property type="match status" value="1"/>
</dbReference>
<dbReference type="InterPro" id="IPR013783">
    <property type="entry name" value="Ig-like_fold"/>
</dbReference>
<comment type="catalytic activity">
    <reaction evidence="1">
        <text>Hydrolysis of terminal non-reducing beta-D-galactose residues in beta-D-galactosides.</text>
        <dbReference type="EC" id="3.2.1.23"/>
    </reaction>
</comment>
<dbReference type="RefSeq" id="WP_113952081.1">
    <property type="nucleotide sequence ID" value="NZ_QNQU01000045.1"/>
</dbReference>
<protein>
    <recommendedName>
        <fullName evidence="5">beta-galactosidase</fullName>
        <ecNumber evidence="5">3.2.1.23</ecNumber>
    </recommendedName>
    <alternativeName>
        <fullName evidence="9">Lactase</fullName>
    </alternativeName>
</protein>
<evidence type="ECO:0000256" key="5">
    <source>
        <dbReference type="ARBA" id="ARBA00012756"/>
    </source>
</evidence>
<evidence type="ECO:0000256" key="7">
    <source>
        <dbReference type="ARBA" id="ARBA00022837"/>
    </source>
</evidence>
<proteinExistence type="inferred from homology"/>
<sequence length="1063" mass="120070">MSKPFIYRTLPKILLLFALGYANIAKAQHKEGNFLSKQDTASVPKEIEDPENIGINKEAAHATLMPYANLKQALAANRHASTFSTSLNGMWKFNWVDWPQKRPVNFYKPSYDVSGWKEIKVPSNFQVEGYGTPYYSNFNYIFQKDFPKVMSTPPERFTAYKERNPVGSYRRDFTVPAGWKGRRIFITFDGVDAGFFIWVNGRKVGYSVNSRNAAEFDLTKYLQAGKNTLAVEVYRFTTGSYLEDQDMWRLSGIFRNVTLWSAPQQHVRDFFVKTNLDKQFKNAEVLVSAKIKNYGTTVSKARIIDATLYNGQTLVAGSSDKKAVPALKPGEEVTVSLKFNVNNPEKWTAETPKLYTTVIKLKEGSKDVEILSSKTGFRQIEIKGRQFLVNGVAIKLKGVNRHENWPDVGHAVTEAQMIKDIVLIKQANCNHVRTSHYSDDPRWYELCDEYGIYLVAEANVECHGAMNEFNDEPRIKAAIIDRNVANTENFKNHASVVIWSLGNENGSGGKNFRAALQAIKDIDPTRPTHYEGFGIGNRNPADIDSQMYTDVANLERHANDQNLNKPFYLCEYAHAMFNSMGSVDIYNELFDKYPALLGGAIWEWQDQGIYNNRDPKHPITAFGGGFGEYPNDQYFIHKGVVFSDRSLKPHFPELKHAYQWISIREKDLKNGMVTIKNRYQFTDVNSLNGKWELTEDGNKISSGVFSIGSIRPGEEKDLKIPFSVKPKAGAEYFVRVSFELSGDKNWAKKGYEVAAQQFELPVTVPAAENQVSGSLSLNDSKESIQIKGKDFALEFDKTKGTFSKMEKDGKNMLQANGGPMLHLWRAPHRKDDMWAYPDWEKKGLKSIVWVTNDVKVKQISNGIIEIKAELTGTGKQDFTVHHHVVYTINANGLINAENNVDFSDPKLILARIGVRLFLDQDLNKIDYLGRGPMENYADRKSGFDIGHYSSSVNNQMTPYEKPMESGNHEDVRWANITAGNGIGLTVKRGKDLFQVAALPYSDEEMENVEYKIDLPKSKGTVLCISHKTLGVGSWGCGPKPLEPYLVYAKPTSFSYQILLTGKP</sequence>
<comment type="similarity">
    <text evidence="3">Belongs to the glycosyl hydrolase 2 family.</text>
</comment>
<reference evidence="12 13" key="1">
    <citation type="submission" date="2018-07" db="EMBL/GenBank/DDBJ databases">
        <title>A draft genome of a endophytic bacteria, a new species of Pedobacter.</title>
        <authorList>
            <person name="Zhang Z.D."/>
            <person name="Chen Z.J."/>
        </authorList>
    </citation>
    <scope>NUCLEOTIDE SEQUENCE [LARGE SCALE GENOMIC DNA]</scope>
    <source>
        <strain evidence="12 13">RS10</strain>
    </source>
</reference>
<keyword evidence="6 12" id="KW-0378">Hydrolase</keyword>
<dbReference type="GO" id="GO:0005990">
    <property type="term" value="P:lactose catabolic process"/>
    <property type="evidence" value="ECO:0007669"/>
    <property type="project" value="TreeGrafter"/>
</dbReference>
<evidence type="ECO:0000256" key="8">
    <source>
        <dbReference type="ARBA" id="ARBA00023295"/>
    </source>
</evidence>
<gene>
    <name evidence="12" type="ORF">DRW42_27540</name>
</gene>
<dbReference type="InterPro" id="IPR008979">
    <property type="entry name" value="Galactose-bd-like_sf"/>
</dbReference>
<dbReference type="InterPro" id="IPR023232">
    <property type="entry name" value="Glyco_hydro_2_AS"/>
</dbReference>
<dbReference type="Pfam" id="PF00703">
    <property type="entry name" value="Glyco_hydro_2"/>
    <property type="match status" value="1"/>
</dbReference>
<dbReference type="PRINTS" id="PR00132">
    <property type="entry name" value="GLHYDRLASE2"/>
</dbReference>
<dbReference type="Pfam" id="PF02836">
    <property type="entry name" value="Glyco_hydro_2_C"/>
    <property type="match status" value="1"/>
</dbReference>
<feature type="chain" id="PRO_5016586245" description="beta-galactosidase" evidence="10">
    <location>
        <begin position="28"/>
        <end position="1063"/>
    </location>
</feature>
<keyword evidence="13" id="KW-1185">Reference proteome</keyword>
<keyword evidence="7" id="KW-0106">Calcium</keyword>
<dbReference type="SMART" id="SM01038">
    <property type="entry name" value="Bgal_small_N"/>
    <property type="match status" value="1"/>
</dbReference>
<dbReference type="Gene3D" id="2.70.98.10">
    <property type="match status" value="1"/>
</dbReference>
<dbReference type="InterPro" id="IPR014718">
    <property type="entry name" value="GH-type_carb-bd"/>
</dbReference>
<dbReference type="InterPro" id="IPR004199">
    <property type="entry name" value="B-gal_small/dom_5"/>
</dbReference>
<dbReference type="GO" id="GO:0004565">
    <property type="term" value="F:beta-galactosidase activity"/>
    <property type="evidence" value="ECO:0007669"/>
    <property type="project" value="UniProtKB-EC"/>
</dbReference>
<dbReference type="PANTHER" id="PTHR46323:SF2">
    <property type="entry name" value="BETA-GALACTOSIDASE"/>
    <property type="match status" value="1"/>
</dbReference>
<dbReference type="Gene3D" id="2.60.120.260">
    <property type="entry name" value="Galactose-binding domain-like"/>
    <property type="match status" value="1"/>
</dbReference>
<dbReference type="InterPro" id="IPR050347">
    <property type="entry name" value="Bact_Beta-galactosidase"/>
</dbReference>
<evidence type="ECO:0000256" key="10">
    <source>
        <dbReference type="SAM" id="SignalP"/>
    </source>
</evidence>
<keyword evidence="10" id="KW-0732">Signal</keyword>
<evidence type="ECO:0000256" key="1">
    <source>
        <dbReference type="ARBA" id="ARBA00001412"/>
    </source>
</evidence>
<dbReference type="GO" id="GO:0030246">
    <property type="term" value="F:carbohydrate binding"/>
    <property type="evidence" value="ECO:0007669"/>
    <property type="project" value="InterPro"/>
</dbReference>
<dbReference type="SUPFAM" id="SSF74650">
    <property type="entry name" value="Galactose mutarotase-like"/>
    <property type="match status" value="1"/>
</dbReference>
<dbReference type="InterPro" id="IPR036156">
    <property type="entry name" value="Beta-gal/glucu_dom_sf"/>
</dbReference>
<dbReference type="SUPFAM" id="SSF51445">
    <property type="entry name" value="(Trans)glycosidases"/>
    <property type="match status" value="1"/>
</dbReference>
<dbReference type="PROSITE" id="PS00608">
    <property type="entry name" value="GLYCOSYL_HYDROL_F2_2"/>
    <property type="match status" value="1"/>
</dbReference>
<dbReference type="SUPFAM" id="SSF49303">
    <property type="entry name" value="beta-Galactosidase/glucuronidase domain"/>
    <property type="match status" value="2"/>
</dbReference>
<dbReference type="InterPro" id="IPR032312">
    <property type="entry name" value="LacZ_4"/>
</dbReference>
<comment type="caution">
    <text evidence="12">The sequence shown here is derived from an EMBL/GenBank/DDBJ whole genome shotgun (WGS) entry which is preliminary data.</text>
</comment>